<evidence type="ECO:0000256" key="1">
    <source>
        <dbReference type="SAM" id="MobiDB-lite"/>
    </source>
</evidence>
<evidence type="ECO:0000313" key="4">
    <source>
        <dbReference type="Proteomes" id="UP001152759"/>
    </source>
</evidence>
<evidence type="ECO:0000313" key="3">
    <source>
        <dbReference type="EMBL" id="CAH0391484.1"/>
    </source>
</evidence>
<name>A0A9P0AGQ7_BEMTA</name>
<feature type="transmembrane region" description="Helical" evidence="2">
    <location>
        <begin position="148"/>
        <end position="174"/>
    </location>
</feature>
<dbReference type="OrthoDB" id="6347385at2759"/>
<reference evidence="3" key="1">
    <citation type="submission" date="2021-12" db="EMBL/GenBank/DDBJ databases">
        <authorList>
            <person name="King R."/>
        </authorList>
    </citation>
    <scope>NUCLEOTIDE SEQUENCE</scope>
</reference>
<dbReference type="Proteomes" id="UP001152759">
    <property type="component" value="Chromosome 6"/>
</dbReference>
<organism evidence="3 4">
    <name type="scientific">Bemisia tabaci</name>
    <name type="common">Sweetpotato whitefly</name>
    <name type="synonym">Aleurodes tabaci</name>
    <dbReference type="NCBI Taxonomy" id="7038"/>
    <lineage>
        <taxon>Eukaryota</taxon>
        <taxon>Metazoa</taxon>
        <taxon>Ecdysozoa</taxon>
        <taxon>Arthropoda</taxon>
        <taxon>Hexapoda</taxon>
        <taxon>Insecta</taxon>
        <taxon>Pterygota</taxon>
        <taxon>Neoptera</taxon>
        <taxon>Paraneoptera</taxon>
        <taxon>Hemiptera</taxon>
        <taxon>Sternorrhyncha</taxon>
        <taxon>Aleyrodoidea</taxon>
        <taxon>Aleyrodidae</taxon>
        <taxon>Aleyrodinae</taxon>
        <taxon>Bemisia</taxon>
    </lineage>
</organism>
<dbReference type="EMBL" id="OU963867">
    <property type="protein sequence ID" value="CAH0391484.1"/>
    <property type="molecule type" value="Genomic_DNA"/>
</dbReference>
<evidence type="ECO:0008006" key="5">
    <source>
        <dbReference type="Google" id="ProtNLM"/>
    </source>
</evidence>
<sequence length="306" mass="33821">MQSGRHVSSVSDLYAGDEISVLLEEIRELEPAACRTEDIQDFEIAGSQTGASGGRTTGSLAELDTPGDVKTVCSWDSHANYTHPEHDGSPSPSIMSDVVVYFDDSYLKGTKGFMRISLVCTSVACLLCLITAGTAKVSLFMLPMIGRIRLMVFVTIFSFLVVSLVLFLDVSHIVHLFPFNMSKLNAFLYVSISTLYLLSSSLIIHLSHYYNENYAWIPESTIHRLIIAGLLGYLCALEALLLSLFTRCDEEQYHPVGEDPSSINLQERHFSPSPGYSSQHGNKMHHTDSQPCSSKAMDSYRSMNNA</sequence>
<gene>
    <name evidence="3" type="ORF">BEMITA_LOCUS10095</name>
</gene>
<evidence type="ECO:0000256" key="2">
    <source>
        <dbReference type="SAM" id="Phobius"/>
    </source>
</evidence>
<feature type="transmembrane region" description="Helical" evidence="2">
    <location>
        <begin position="222"/>
        <end position="245"/>
    </location>
</feature>
<feature type="region of interest" description="Disordered" evidence="1">
    <location>
        <begin position="272"/>
        <end position="306"/>
    </location>
</feature>
<feature type="transmembrane region" description="Helical" evidence="2">
    <location>
        <begin position="116"/>
        <end position="142"/>
    </location>
</feature>
<feature type="transmembrane region" description="Helical" evidence="2">
    <location>
        <begin position="186"/>
        <end position="210"/>
    </location>
</feature>
<proteinExistence type="predicted"/>
<dbReference type="AlphaFoldDB" id="A0A9P0AGQ7"/>
<dbReference type="KEGG" id="btab:109038647"/>
<keyword evidence="4" id="KW-1185">Reference proteome</keyword>
<accession>A0A9P0AGQ7</accession>
<keyword evidence="2" id="KW-0812">Transmembrane</keyword>
<protein>
    <recommendedName>
        <fullName evidence="5">MARVEL domain-containing protein</fullName>
    </recommendedName>
</protein>
<keyword evidence="2" id="KW-0472">Membrane</keyword>
<keyword evidence="2" id="KW-1133">Transmembrane helix</keyword>